<proteinExistence type="predicted"/>
<dbReference type="AlphaFoldDB" id="A0A7X0D5F5"/>
<feature type="region of interest" description="Disordered" evidence="1">
    <location>
        <begin position="1"/>
        <end position="27"/>
    </location>
</feature>
<dbReference type="Gene3D" id="1.10.101.10">
    <property type="entry name" value="PGBD-like superfamily/PGBD"/>
    <property type="match status" value="1"/>
</dbReference>
<feature type="compositionally biased region" description="Pro residues" evidence="1">
    <location>
        <begin position="288"/>
        <end position="297"/>
    </location>
</feature>
<sequence>MTLLVDNTLAGQPGTRPSNQTLADSAASGTVTITAPSRATYDDARTIYGRPSIRVDSGRHRGDTPQLLIPLPKGEWWVRWYLWHPPTQEAGHGASEVRWHAAFGKTGLLTYQTAPGNFYARLQKYDIAADADPATHTGARHPPGAWLRLELHSDGSRTELRVFEGHATTDVHTMTWGQGLSGPMGLTGYRYLRRRTLYWGDQGTEVRDLQRELQDLGYDIGPAGADGDFGNGTYFAVKKFQAKYGISPDDGIPGPETRAAMDYQLGRRFPPLWVSHLAVSDEGWVGPVPDPTPVPEPRPARFTVGLPL</sequence>
<evidence type="ECO:0000313" key="4">
    <source>
        <dbReference type="Proteomes" id="UP000546642"/>
    </source>
</evidence>
<gene>
    <name evidence="3" type="ORF">HNR23_002220</name>
</gene>
<dbReference type="Proteomes" id="UP000546642">
    <property type="component" value="Unassembled WGS sequence"/>
</dbReference>
<evidence type="ECO:0000256" key="1">
    <source>
        <dbReference type="SAM" id="MobiDB-lite"/>
    </source>
</evidence>
<evidence type="ECO:0000259" key="2">
    <source>
        <dbReference type="Pfam" id="PF01471"/>
    </source>
</evidence>
<protein>
    <recommendedName>
        <fullName evidence="2">Peptidoglycan binding-like domain-containing protein</fullName>
    </recommendedName>
</protein>
<feature type="compositionally biased region" description="Polar residues" evidence="1">
    <location>
        <begin position="15"/>
        <end position="27"/>
    </location>
</feature>
<organism evidence="3 4">
    <name type="scientific">Nocardiopsis mwathae</name>
    <dbReference type="NCBI Taxonomy" id="1472723"/>
    <lineage>
        <taxon>Bacteria</taxon>
        <taxon>Bacillati</taxon>
        <taxon>Actinomycetota</taxon>
        <taxon>Actinomycetes</taxon>
        <taxon>Streptosporangiales</taxon>
        <taxon>Nocardiopsidaceae</taxon>
        <taxon>Nocardiopsis</taxon>
    </lineage>
</organism>
<evidence type="ECO:0000313" key="3">
    <source>
        <dbReference type="EMBL" id="MBB6172160.1"/>
    </source>
</evidence>
<feature type="domain" description="Peptidoglycan binding-like" evidence="2">
    <location>
        <begin position="202"/>
        <end position="261"/>
    </location>
</feature>
<feature type="region of interest" description="Disordered" evidence="1">
    <location>
        <begin position="288"/>
        <end position="308"/>
    </location>
</feature>
<dbReference type="InterPro" id="IPR002477">
    <property type="entry name" value="Peptidoglycan-bd-like"/>
</dbReference>
<comment type="caution">
    <text evidence="3">The sequence shown here is derived from an EMBL/GenBank/DDBJ whole genome shotgun (WGS) entry which is preliminary data.</text>
</comment>
<name>A0A7X0D5F5_9ACTN</name>
<reference evidence="3 4" key="1">
    <citation type="submission" date="2020-08" db="EMBL/GenBank/DDBJ databases">
        <title>Sequencing the genomes of 1000 actinobacteria strains.</title>
        <authorList>
            <person name="Klenk H.-P."/>
        </authorList>
    </citation>
    <scope>NUCLEOTIDE SEQUENCE [LARGE SCALE GENOMIC DNA]</scope>
    <source>
        <strain evidence="3 4">DSM 46659</strain>
    </source>
</reference>
<accession>A0A7X0D5F5</accession>
<dbReference type="InterPro" id="IPR036365">
    <property type="entry name" value="PGBD-like_sf"/>
</dbReference>
<dbReference type="InterPro" id="IPR036366">
    <property type="entry name" value="PGBDSf"/>
</dbReference>
<keyword evidence="4" id="KW-1185">Reference proteome</keyword>
<dbReference type="SUPFAM" id="SSF47090">
    <property type="entry name" value="PGBD-like"/>
    <property type="match status" value="1"/>
</dbReference>
<dbReference type="EMBL" id="JACHDS010000001">
    <property type="protein sequence ID" value="MBB6172160.1"/>
    <property type="molecule type" value="Genomic_DNA"/>
</dbReference>
<dbReference type="Gene3D" id="2.60.120.200">
    <property type="match status" value="1"/>
</dbReference>
<dbReference type="Pfam" id="PF01471">
    <property type="entry name" value="PG_binding_1"/>
    <property type="match status" value="1"/>
</dbReference>
<dbReference type="RefSeq" id="WP_184075497.1">
    <property type="nucleotide sequence ID" value="NZ_JACHDS010000001.1"/>
</dbReference>